<organism evidence="1 2">
    <name type="scientific">Panagrellus redivivus</name>
    <name type="common">Microworm</name>
    <dbReference type="NCBI Taxonomy" id="6233"/>
    <lineage>
        <taxon>Eukaryota</taxon>
        <taxon>Metazoa</taxon>
        <taxon>Ecdysozoa</taxon>
        <taxon>Nematoda</taxon>
        <taxon>Chromadorea</taxon>
        <taxon>Rhabditida</taxon>
        <taxon>Tylenchina</taxon>
        <taxon>Panagrolaimomorpha</taxon>
        <taxon>Panagrolaimoidea</taxon>
        <taxon>Panagrolaimidae</taxon>
        <taxon>Panagrellus</taxon>
    </lineage>
</organism>
<reference evidence="2" key="2">
    <citation type="submission" date="2020-10" db="UniProtKB">
        <authorList>
            <consortium name="WormBaseParasite"/>
        </authorList>
    </citation>
    <scope>IDENTIFICATION</scope>
</reference>
<name>A0A7E4V1Q1_PANRE</name>
<dbReference type="WBParaSite" id="Pan_g15380.t1">
    <property type="protein sequence ID" value="Pan_g15380.t1"/>
    <property type="gene ID" value="Pan_g15380"/>
</dbReference>
<dbReference type="Proteomes" id="UP000492821">
    <property type="component" value="Unassembled WGS sequence"/>
</dbReference>
<protein>
    <submittedName>
        <fullName evidence="2">FTH domain-containing protein</fullName>
    </submittedName>
</protein>
<reference evidence="1" key="1">
    <citation type="journal article" date="2013" name="Genetics">
        <title>The draft genome and transcriptome of Panagrellus redivivus are shaped by the harsh demands of a free-living lifestyle.</title>
        <authorList>
            <person name="Srinivasan J."/>
            <person name="Dillman A.R."/>
            <person name="Macchietto M.G."/>
            <person name="Heikkinen L."/>
            <person name="Lakso M."/>
            <person name="Fracchia K.M."/>
            <person name="Antoshechkin I."/>
            <person name="Mortazavi A."/>
            <person name="Wong G."/>
            <person name="Sternberg P.W."/>
        </authorList>
    </citation>
    <scope>NUCLEOTIDE SEQUENCE [LARGE SCALE GENOMIC DNA]</scope>
    <source>
        <strain evidence="1">MT8872</strain>
    </source>
</reference>
<dbReference type="AlphaFoldDB" id="A0A7E4V1Q1"/>
<keyword evidence="1" id="KW-1185">Reference proteome</keyword>
<accession>A0A7E4V1Q1</accession>
<proteinExistence type="predicted"/>
<evidence type="ECO:0000313" key="1">
    <source>
        <dbReference type="Proteomes" id="UP000492821"/>
    </source>
</evidence>
<evidence type="ECO:0000313" key="2">
    <source>
        <dbReference type="WBParaSite" id="Pan_g15380.t1"/>
    </source>
</evidence>
<sequence length="274" mass="31183">MPYPILKLSYGLRGRLRDLMTPIEAYDIQVAAGSNSNDLQPLQETRNVCAVIIKDNTVALMFDSLREKPENIEEIEDNLLFCCTGLFKVCDGTDEVLDSPSMDRLCLTKTNKLVIESEAVTVNQLEKIARKTGDLLCFFELATGIVPFHHILSNFPNLAQLQCNSLYKNWAADLLNVENTQLTYINILDCQYEDLISFKPEEMIQILHKKLRIYARCSTSADINLANVVQKLKSEIQPLLHRDSIPDHPGTFTVDLNNANEHEELFFKLLKNIH</sequence>